<dbReference type="Pfam" id="PF01061">
    <property type="entry name" value="ABC2_membrane"/>
    <property type="match status" value="1"/>
</dbReference>
<feature type="domain" description="ABC-2 type transporter transmembrane" evidence="8">
    <location>
        <begin position="64"/>
        <end position="270"/>
    </location>
</feature>
<feature type="transmembrane region" description="Helical" evidence="7">
    <location>
        <begin position="303"/>
        <end position="324"/>
    </location>
</feature>
<dbReference type="EMBL" id="HBIR01049733">
    <property type="protein sequence ID" value="CAE0584913.1"/>
    <property type="molecule type" value="Transcribed_RNA"/>
</dbReference>
<feature type="transmembrane region" description="Helical" evidence="7">
    <location>
        <begin position="151"/>
        <end position="184"/>
    </location>
</feature>
<feature type="transmembrane region" description="Helical" evidence="7">
    <location>
        <begin position="218"/>
        <end position="239"/>
    </location>
</feature>
<keyword evidence="4 7" id="KW-0812">Transmembrane</keyword>
<evidence type="ECO:0000313" key="11">
    <source>
        <dbReference type="EMBL" id="CAE0584915.1"/>
    </source>
</evidence>
<comment type="similarity">
    <text evidence="2">Belongs to the ABC transporter superfamily. ABCG family. Eye pigment precursor importer (TC 3.A.1.204) subfamily.</text>
</comment>
<proteinExistence type="inferred from homology"/>
<protein>
    <recommendedName>
        <fullName evidence="8">ABC-2 type transporter transmembrane domain-containing protein</fullName>
    </recommendedName>
</protein>
<dbReference type="GO" id="GO:0140359">
    <property type="term" value="F:ABC-type transporter activity"/>
    <property type="evidence" value="ECO:0007669"/>
    <property type="project" value="InterPro"/>
</dbReference>
<accession>A0A6V2W0L3</accession>
<evidence type="ECO:0000256" key="7">
    <source>
        <dbReference type="SAM" id="Phobius"/>
    </source>
</evidence>
<evidence type="ECO:0000313" key="9">
    <source>
        <dbReference type="EMBL" id="CAE0584908.1"/>
    </source>
</evidence>
<dbReference type="EMBL" id="HBIR01049734">
    <property type="protein sequence ID" value="CAE0584915.1"/>
    <property type="molecule type" value="Transcribed_RNA"/>
</dbReference>
<evidence type="ECO:0000256" key="2">
    <source>
        <dbReference type="ARBA" id="ARBA00005814"/>
    </source>
</evidence>
<name>A0A6V2W0L3_EMIHU</name>
<evidence type="ECO:0000313" key="10">
    <source>
        <dbReference type="EMBL" id="CAE0584913.1"/>
    </source>
</evidence>
<organism evidence="12">
    <name type="scientific">Emiliania huxleyi</name>
    <name type="common">Coccolithophore</name>
    <name type="synonym">Pontosphaera huxleyi</name>
    <dbReference type="NCBI Taxonomy" id="2903"/>
    <lineage>
        <taxon>Eukaryota</taxon>
        <taxon>Haptista</taxon>
        <taxon>Haptophyta</taxon>
        <taxon>Prymnesiophyceae</taxon>
        <taxon>Isochrysidales</taxon>
        <taxon>Noelaerhabdaceae</taxon>
        <taxon>Emiliania</taxon>
    </lineage>
</organism>
<keyword evidence="6 7" id="KW-0472">Membrane</keyword>
<dbReference type="GO" id="GO:0016020">
    <property type="term" value="C:membrane"/>
    <property type="evidence" value="ECO:0007669"/>
    <property type="project" value="UniProtKB-SubCell"/>
</dbReference>
<keyword evidence="3" id="KW-0813">Transport</keyword>
<feature type="transmembrane region" description="Helical" evidence="7">
    <location>
        <begin position="118"/>
        <end position="139"/>
    </location>
</feature>
<reference evidence="12" key="1">
    <citation type="submission" date="2021-01" db="EMBL/GenBank/DDBJ databases">
        <authorList>
            <person name="Corre E."/>
            <person name="Pelletier E."/>
            <person name="Niang G."/>
            <person name="Scheremetjew M."/>
            <person name="Finn R."/>
            <person name="Kale V."/>
            <person name="Holt S."/>
            <person name="Cochrane G."/>
            <person name="Meng A."/>
            <person name="Brown T."/>
            <person name="Cohen L."/>
        </authorList>
    </citation>
    <scope>NUCLEOTIDE SEQUENCE</scope>
    <source>
        <strain evidence="12">379</strain>
    </source>
</reference>
<evidence type="ECO:0000256" key="3">
    <source>
        <dbReference type="ARBA" id="ARBA00022448"/>
    </source>
</evidence>
<dbReference type="EMBL" id="HBIR01049735">
    <property type="protein sequence ID" value="CAE0584916.1"/>
    <property type="molecule type" value="Transcribed_RNA"/>
</dbReference>
<keyword evidence="5 7" id="KW-1133">Transmembrane helix</keyword>
<comment type="subcellular location">
    <subcellularLocation>
        <location evidence="1">Membrane</location>
        <topology evidence="1">Multi-pass membrane protein</topology>
    </subcellularLocation>
</comment>
<dbReference type="PANTHER" id="PTHR48042">
    <property type="entry name" value="ABC TRANSPORTER G FAMILY MEMBER 11"/>
    <property type="match status" value="1"/>
</dbReference>
<feature type="transmembrane region" description="Helical" evidence="7">
    <location>
        <begin position="190"/>
        <end position="211"/>
    </location>
</feature>
<dbReference type="EMBL" id="HBIR01049729">
    <property type="protein sequence ID" value="CAE0584908.1"/>
    <property type="molecule type" value="Transcribed_RNA"/>
</dbReference>
<feature type="transmembrane region" description="Helical" evidence="7">
    <location>
        <begin position="82"/>
        <end position="103"/>
    </location>
</feature>
<evidence type="ECO:0000313" key="12">
    <source>
        <dbReference type="EMBL" id="CAE0584916.1"/>
    </source>
</evidence>
<dbReference type="InterPro" id="IPR013525">
    <property type="entry name" value="ABC2_TM"/>
</dbReference>
<evidence type="ECO:0000256" key="5">
    <source>
        <dbReference type="ARBA" id="ARBA00022989"/>
    </source>
</evidence>
<evidence type="ECO:0000256" key="4">
    <source>
        <dbReference type="ARBA" id="ARBA00022692"/>
    </source>
</evidence>
<gene>
    <name evidence="9" type="ORF">EHUX00137_LOCUS38824</name>
    <name evidence="10" type="ORF">EHUX00137_LOCUS38828</name>
    <name evidence="11" type="ORF">EHUX00137_LOCUS38829</name>
    <name evidence="12" type="ORF">EHUX00137_LOCUS38830</name>
</gene>
<dbReference type="AlphaFoldDB" id="A0A6V2W0L3"/>
<evidence type="ECO:0000256" key="6">
    <source>
        <dbReference type="ARBA" id="ARBA00023136"/>
    </source>
</evidence>
<dbReference type="PANTHER" id="PTHR48042:SF11">
    <property type="entry name" value="ABC TRANSPORTER G FAMILY MEMBER 11"/>
    <property type="match status" value="1"/>
</dbReference>
<evidence type="ECO:0000256" key="1">
    <source>
        <dbReference type="ARBA" id="ARBA00004141"/>
    </source>
</evidence>
<dbReference type="InterPro" id="IPR052215">
    <property type="entry name" value="Plant_ABCG"/>
</dbReference>
<evidence type="ECO:0000259" key="8">
    <source>
        <dbReference type="Pfam" id="PF01061"/>
    </source>
</evidence>
<sequence length="329" mass="36467">MYNPADFMLQLVNSDFPERYDAALVLKYGDSAERAAVVAKVAEAMAGSKKAPAGSSKVSPLSSFLTLCHRFSLNNAKNPGIYWVRLVMYVMLCLMIGLMYIGLGDEYDYSSINSRTSMLFYIAAFLVFMSVAVLPFFMMERSSFLRERSNGAYGVVSWVSANFLCSLPGLALISILSTACVVPLAGLNGFGTFFAALFCSLVAAEGFMCLVGALVPHYIIGIALGAGVYGFFMLCEGAFKVKDDIPPWFIWVYHIGFHSYSYRVFMYNEFEPIEKFDDSAPFASGHELLKFYSFDKVDVGRDLGALIGFGLFFQACFALVLHFFHTGRR</sequence>